<dbReference type="AlphaFoldDB" id="A0A0S3QVU3"/>
<dbReference type="CDD" id="cd06850">
    <property type="entry name" value="biotinyl_domain"/>
    <property type="match status" value="1"/>
</dbReference>
<evidence type="ECO:0000256" key="1">
    <source>
        <dbReference type="ARBA" id="ARBA00003761"/>
    </source>
</evidence>
<dbReference type="InterPro" id="IPR050709">
    <property type="entry name" value="Biotin_Carboxyl_Carrier/Decarb"/>
</dbReference>
<evidence type="ECO:0000313" key="7">
    <source>
        <dbReference type="Proteomes" id="UP000063234"/>
    </source>
</evidence>
<dbReference type="PANTHER" id="PTHR45266:SF3">
    <property type="entry name" value="OXALOACETATE DECARBOXYLASE ALPHA CHAIN"/>
    <property type="match status" value="1"/>
</dbReference>
<dbReference type="OrthoDB" id="9811735at2"/>
<keyword evidence="4" id="KW-0443">Lipid metabolism</keyword>
<proteinExistence type="predicted"/>
<keyword evidence="4" id="KW-0276">Fatty acid metabolism</keyword>
<dbReference type="Gene3D" id="2.40.50.100">
    <property type="match status" value="1"/>
</dbReference>
<sequence>MKDLDHIFRLIDKVASSDLTRFEIEVDGSKLVLEKEKEQVVVQQSVPVQSSQPVVQAQPQAVQEIQAEESGKKAEEDFGNYAVIRSPIVGTFYRAPAPDAPPYVEVGDIVERGQVLCIVEAMKIMNEIESDVKGRVVKILVENAQPVEYGQPLFLIEPLE</sequence>
<dbReference type="GO" id="GO:0006633">
    <property type="term" value="P:fatty acid biosynthetic process"/>
    <property type="evidence" value="ECO:0007669"/>
    <property type="project" value="UniProtKB-UniPathway"/>
</dbReference>
<organism evidence="6 7">
    <name type="scientific">Thermosulfidibacter takaii (strain DSM 17441 / JCM 13301 / NBRC 103674 / ABI70S6)</name>
    <dbReference type="NCBI Taxonomy" id="1298851"/>
    <lineage>
        <taxon>Bacteria</taxon>
        <taxon>Pseudomonadati</taxon>
        <taxon>Thermosulfidibacterota</taxon>
        <taxon>Thermosulfidibacteria</taxon>
        <taxon>Thermosulfidibacterales</taxon>
        <taxon>Thermosulfidibacteraceae</taxon>
    </lineage>
</organism>
<dbReference type="NCBIfam" id="TIGR00531">
    <property type="entry name" value="BCCP"/>
    <property type="match status" value="1"/>
</dbReference>
<dbReference type="InterPro" id="IPR001249">
    <property type="entry name" value="AcCoA_biotinCC"/>
</dbReference>
<gene>
    <name evidence="6" type="ORF">TST_1664</name>
</gene>
<dbReference type="Proteomes" id="UP000063234">
    <property type="component" value="Chromosome"/>
</dbReference>
<evidence type="ECO:0000256" key="3">
    <source>
        <dbReference type="ARBA" id="ARBA00023267"/>
    </source>
</evidence>
<keyword evidence="4" id="KW-0275">Fatty acid biosynthesis</keyword>
<dbReference type="PROSITE" id="PS50968">
    <property type="entry name" value="BIOTINYL_LIPOYL"/>
    <property type="match status" value="1"/>
</dbReference>
<feature type="domain" description="Lipoyl-binding" evidence="5">
    <location>
        <begin position="81"/>
        <end position="157"/>
    </location>
</feature>
<reference evidence="7" key="1">
    <citation type="journal article" date="2018" name="Science">
        <title>A primordial and reversible TCA cycle in a facultatively chemolithoautotrophic thermophile.</title>
        <authorList>
            <person name="Nunoura T."/>
            <person name="Chikaraishi Y."/>
            <person name="Izaki R."/>
            <person name="Suwa T."/>
            <person name="Sato T."/>
            <person name="Harada T."/>
            <person name="Mori K."/>
            <person name="Kato Y."/>
            <person name="Miyazaki M."/>
            <person name="Shimamura S."/>
            <person name="Yanagawa K."/>
            <person name="Shuto A."/>
            <person name="Ohkouchi N."/>
            <person name="Fujita N."/>
            <person name="Takaki Y."/>
            <person name="Atomi H."/>
            <person name="Takai K."/>
        </authorList>
    </citation>
    <scope>NUCLEOTIDE SEQUENCE [LARGE SCALE GENOMIC DNA]</scope>
    <source>
        <strain evidence="7">DSM 17441 / JCM 13301 / NBRC 103674 / ABI70S6</strain>
    </source>
</reference>
<dbReference type="PANTHER" id="PTHR45266">
    <property type="entry name" value="OXALOACETATE DECARBOXYLASE ALPHA CHAIN"/>
    <property type="match status" value="1"/>
</dbReference>
<comment type="pathway">
    <text evidence="4">Lipid metabolism; fatty acid biosynthesis.</text>
</comment>
<name>A0A0S3QVU3_THET7</name>
<keyword evidence="3 4" id="KW-0092">Biotin</keyword>
<dbReference type="NCBIfam" id="NF005457">
    <property type="entry name" value="PRK07051.1"/>
    <property type="match status" value="1"/>
</dbReference>
<dbReference type="Pfam" id="PF00364">
    <property type="entry name" value="Biotin_lipoyl"/>
    <property type="match status" value="1"/>
</dbReference>
<dbReference type="EMBL" id="AP013035">
    <property type="protein sequence ID" value="BAT72448.1"/>
    <property type="molecule type" value="Genomic_DNA"/>
</dbReference>
<evidence type="ECO:0000256" key="4">
    <source>
        <dbReference type="RuleBase" id="RU364072"/>
    </source>
</evidence>
<dbReference type="PATRIC" id="fig|1298851.3.peg.1743"/>
<evidence type="ECO:0000313" key="6">
    <source>
        <dbReference type="EMBL" id="BAT72448.1"/>
    </source>
</evidence>
<dbReference type="STRING" id="1298851.TST_1664"/>
<evidence type="ECO:0000256" key="2">
    <source>
        <dbReference type="ARBA" id="ARBA00017562"/>
    </source>
</evidence>
<dbReference type="GO" id="GO:0009317">
    <property type="term" value="C:acetyl-CoA carboxylase complex"/>
    <property type="evidence" value="ECO:0007669"/>
    <property type="project" value="InterPro"/>
</dbReference>
<dbReference type="GO" id="GO:0003989">
    <property type="term" value="F:acetyl-CoA carboxylase activity"/>
    <property type="evidence" value="ECO:0007669"/>
    <property type="project" value="InterPro"/>
</dbReference>
<protein>
    <recommendedName>
        <fullName evidence="2 4">Biotin carboxyl carrier protein of acetyl-CoA carboxylase</fullName>
    </recommendedName>
</protein>
<keyword evidence="7" id="KW-1185">Reference proteome</keyword>
<comment type="function">
    <text evidence="1 4">This protein is a component of the acetyl coenzyme A carboxylase complex; first, biotin carboxylase catalyzes the carboxylation of the carrier protein and then the transcarboxylase transfers the carboxyl group to form malonyl-CoA.</text>
</comment>
<keyword evidence="4" id="KW-0444">Lipid biosynthesis</keyword>
<dbReference type="InterPro" id="IPR011053">
    <property type="entry name" value="Single_hybrid_motif"/>
</dbReference>
<dbReference type="PRINTS" id="PR01071">
    <property type="entry name" value="ACOABIOTINCC"/>
</dbReference>
<dbReference type="UniPathway" id="UPA00094"/>
<accession>A0A0S3QVU3</accession>
<dbReference type="InterPro" id="IPR000089">
    <property type="entry name" value="Biotin_lipoyl"/>
</dbReference>
<dbReference type="SUPFAM" id="SSF51230">
    <property type="entry name" value="Single hybrid motif"/>
    <property type="match status" value="1"/>
</dbReference>
<dbReference type="KEGG" id="ttk:TST_1664"/>
<evidence type="ECO:0000259" key="5">
    <source>
        <dbReference type="PROSITE" id="PS50968"/>
    </source>
</evidence>